<feature type="compositionally biased region" description="Basic and acidic residues" evidence="1">
    <location>
        <begin position="919"/>
        <end position="940"/>
    </location>
</feature>
<dbReference type="PANTHER" id="PTHR10663">
    <property type="entry name" value="GUANYL-NUCLEOTIDE EXCHANGE FACTOR"/>
    <property type="match status" value="1"/>
</dbReference>
<feature type="compositionally biased region" description="Basic and acidic residues" evidence="1">
    <location>
        <begin position="63"/>
        <end position="86"/>
    </location>
</feature>
<feature type="region of interest" description="Disordered" evidence="1">
    <location>
        <begin position="882"/>
        <end position="954"/>
    </location>
</feature>
<keyword evidence="4" id="KW-1185">Reference proteome</keyword>
<feature type="compositionally biased region" description="Basic residues" evidence="1">
    <location>
        <begin position="1587"/>
        <end position="1603"/>
    </location>
</feature>
<feature type="compositionally biased region" description="Polar residues" evidence="1">
    <location>
        <begin position="134"/>
        <end position="143"/>
    </location>
</feature>
<dbReference type="InterPro" id="IPR035999">
    <property type="entry name" value="Sec7_dom_sf"/>
</dbReference>
<dbReference type="SUPFAM" id="SSF50729">
    <property type="entry name" value="PH domain-like"/>
    <property type="match status" value="1"/>
</dbReference>
<evidence type="ECO:0000313" key="3">
    <source>
        <dbReference type="EMBL" id="CAL1707432.1"/>
    </source>
</evidence>
<feature type="region of interest" description="Disordered" evidence="1">
    <location>
        <begin position="243"/>
        <end position="262"/>
    </location>
</feature>
<feature type="compositionally biased region" description="Low complexity" evidence="1">
    <location>
        <begin position="644"/>
        <end position="661"/>
    </location>
</feature>
<reference evidence="4" key="1">
    <citation type="submission" date="2024-04" db="EMBL/GenBank/DDBJ databases">
        <authorList>
            <person name="Shaw F."/>
            <person name="Minotto A."/>
        </authorList>
    </citation>
    <scope>NUCLEOTIDE SEQUENCE [LARGE SCALE GENOMIC DNA]</scope>
</reference>
<gene>
    <name evidence="3" type="ORF">GFSPODELE1_LOCUS6364</name>
</gene>
<dbReference type="Gene3D" id="1.10.1000.11">
    <property type="entry name" value="Arf Nucleotide-binding Site Opener,domain 2"/>
    <property type="match status" value="1"/>
</dbReference>
<organism evidence="3 4">
    <name type="scientific">Somion occarium</name>
    <dbReference type="NCBI Taxonomy" id="3059160"/>
    <lineage>
        <taxon>Eukaryota</taxon>
        <taxon>Fungi</taxon>
        <taxon>Dikarya</taxon>
        <taxon>Basidiomycota</taxon>
        <taxon>Agaricomycotina</taxon>
        <taxon>Agaricomycetes</taxon>
        <taxon>Polyporales</taxon>
        <taxon>Cerrenaceae</taxon>
        <taxon>Somion</taxon>
    </lineage>
</organism>
<feature type="compositionally biased region" description="Pro residues" evidence="1">
    <location>
        <begin position="562"/>
        <end position="572"/>
    </location>
</feature>
<feature type="compositionally biased region" description="Polar residues" evidence="1">
    <location>
        <begin position="604"/>
        <end position="615"/>
    </location>
</feature>
<feature type="compositionally biased region" description="Polar residues" evidence="1">
    <location>
        <begin position="708"/>
        <end position="719"/>
    </location>
</feature>
<protein>
    <recommendedName>
        <fullName evidence="2">SEC7 domain-containing protein</fullName>
    </recommendedName>
</protein>
<evidence type="ECO:0000256" key="1">
    <source>
        <dbReference type="SAM" id="MobiDB-lite"/>
    </source>
</evidence>
<dbReference type="SUPFAM" id="SSF48425">
    <property type="entry name" value="Sec7 domain"/>
    <property type="match status" value="1"/>
</dbReference>
<feature type="compositionally biased region" description="Low complexity" evidence="1">
    <location>
        <begin position="411"/>
        <end position="424"/>
    </location>
</feature>
<feature type="compositionally biased region" description="Acidic residues" evidence="1">
    <location>
        <begin position="459"/>
        <end position="468"/>
    </location>
</feature>
<feature type="compositionally biased region" description="Acidic residues" evidence="1">
    <location>
        <begin position="504"/>
        <end position="513"/>
    </location>
</feature>
<proteinExistence type="predicted"/>
<dbReference type="PANTHER" id="PTHR10663:SF405">
    <property type="entry name" value="ARF GUANINE NUCLEOTIDE EXCHANGE FACTOR SYT1"/>
    <property type="match status" value="1"/>
</dbReference>
<feature type="compositionally biased region" description="Low complexity" evidence="1">
    <location>
        <begin position="885"/>
        <end position="895"/>
    </location>
</feature>
<dbReference type="InterPro" id="IPR000904">
    <property type="entry name" value="Sec7_dom"/>
</dbReference>
<evidence type="ECO:0000313" key="4">
    <source>
        <dbReference type="Proteomes" id="UP001497453"/>
    </source>
</evidence>
<name>A0ABP1DHV8_9APHY</name>
<feature type="region of interest" description="Disordered" evidence="1">
    <location>
        <begin position="790"/>
        <end position="819"/>
    </location>
</feature>
<dbReference type="Proteomes" id="UP001497453">
    <property type="component" value="Chromosome 4"/>
</dbReference>
<dbReference type="Gene3D" id="2.30.29.30">
    <property type="entry name" value="Pleckstrin-homology domain (PH domain)/Phosphotyrosine-binding domain (PTB)"/>
    <property type="match status" value="1"/>
</dbReference>
<feature type="region of interest" description="Disordered" evidence="1">
    <location>
        <begin position="1003"/>
        <end position="1054"/>
    </location>
</feature>
<feature type="compositionally biased region" description="Low complexity" evidence="1">
    <location>
        <begin position="1020"/>
        <end position="1047"/>
    </location>
</feature>
<feature type="compositionally biased region" description="Basic and acidic residues" evidence="1">
    <location>
        <begin position="41"/>
        <end position="56"/>
    </location>
</feature>
<feature type="region of interest" description="Disordered" evidence="1">
    <location>
        <begin position="1"/>
        <end position="169"/>
    </location>
</feature>
<feature type="compositionally biased region" description="Basic and acidic residues" evidence="1">
    <location>
        <begin position="483"/>
        <end position="492"/>
    </location>
</feature>
<feature type="compositionally biased region" description="Basic residues" evidence="1">
    <location>
        <begin position="303"/>
        <end position="315"/>
    </location>
</feature>
<feature type="compositionally biased region" description="Low complexity" evidence="1">
    <location>
        <begin position="695"/>
        <end position="707"/>
    </location>
</feature>
<feature type="compositionally biased region" description="Basic and acidic residues" evidence="1">
    <location>
        <begin position="624"/>
        <end position="640"/>
    </location>
</feature>
<dbReference type="PROSITE" id="PS50190">
    <property type="entry name" value="SEC7"/>
    <property type="match status" value="1"/>
</dbReference>
<dbReference type="EMBL" id="OZ037947">
    <property type="protein sequence ID" value="CAL1707432.1"/>
    <property type="molecule type" value="Genomic_DNA"/>
</dbReference>
<feature type="compositionally biased region" description="Polar residues" evidence="1">
    <location>
        <begin position="243"/>
        <end position="260"/>
    </location>
</feature>
<feature type="region of interest" description="Disordered" evidence="1">
    <location>
        <begin position="836"/>
        <end position="869"/>
    </location>
</feature>
<accession>A0ABP1DHV8</accession>
<feature type="region of interest" description="Disordered" evidence="1">
    <location>
        <begin position="1566"/>
        <end position="1616"/>
    </location>
</feature>
<feature type="region of interest" description="Disordered" evidence="1">
    <location>
        <begin position="277"/>
        <end position="737"/>
    </location>
</feature>
<dbReference type="Pfam" id="PF01369">
    <property type="entry name" value="Sec7"/>
    <property type="match status" value="1"/>
</dbReference>
<dbReference type="InterPro" id="IPR011993">
    <property type="entry name" value="PH-like_dom_sf"/>
</dbReference>
<evidence type="ECO:0000259" key="2">
    <source>
        <dbReference type="PROSITE" id="PS50190"/>
    </source>
</evidence>
<sequence>MESSSVAEQRATAVAKLKRAASLPRMRDGRRPPMHTEAVSEGERAQNDESPDGEREPDSDEKPEERMEPDAHTTLQEEKPGEDGHSVEQVAEASATKDSDTAEAPPPERPTTPSRRRRSRARSRGSKDLRNKPQKPSVTTAESSADEYNPPAGGEDAPPSPPLISPIPSHYAAFQTSRLLRSPVSPVPPLFYPGTSPSTPMLPTLDEIQKGIGLYRSNSAGAARAMAMSKLVGGKEPVDMSFISQSSTPPLGRLTRNNTVAGGERIEARRNLLNRLHGRLNNTDGEVTSGGEECTVQATPPPHSKRRRRRSHRSSSRASTVLDDRDDREQPPSTPHYTPLVPPAPLALDGNTPSEPPWPPQKQNEATFEYESPMGGRGVLVEPEDDDLSPPKPYGLPATPSRGPGVRMPHASDAPSSTSTDSAPGLSVPVFISKSDASQRDAFPASPFATPLKEKPFGDGDEDEESDAYAELRNRMTPVTRNAFERDSKISWEADPLPRMPIHDDDDEDEDDEVPRHEDDTFRSNQLVVSTDRPLSPAPEDNSALSSPVSKEVVVEIETSPEPTPGLPPPSPFSAVPLSTPATSDRPTVAGASPSIYPMRLSVASRSQMERSLSATEFPDDEGRDAAPKRGGESTWERVKNSFITRTGSSNGRRSRTNSISARDRRYNTDSSISRESGASLGSAKHDKADGIFASQQGQQSQQSQQSPLMQTPSASGSILSLAPHPGPPLGGVSPIPPASSADLLKYTDSKLFPFPGMKQLEEQRNRAKGMAASSPDIAQYANGHFNGMEAIPSSGSSSSATTRSPEVTRDRKLSHQVSDSQLLTKYHNITTPQELASVPSSGSHMDYFSIQPATTPTPTSGSGSLKLPMTREGVKNWLKSRMFPNPSLNSTPNTPSSPPVVEPKPRNAIKKPSLSDVLKGRRENDSSADWEGVRHDDSRTPTGTNGSAHPSRPILTAANKSAEILNDLDLNRIAQEPHPHTNPVVPAFDTQENQGISQFSHTTSDYTAFPSPPEPPSSTTPDPQSSLSEYPTRSTSESFSSMSSSRHSPDGHNDYISKAAVVMERLEEALGHGSKGSGWPSAIDAPPRKLVLSSPVLQVANANTVKDRFLFLFNDILVIAKPIMHDHDGLLDPSKPSPLDRKFIVKSVVSLRELKFSADRDESRTNTTASSSNFTRHPVIRSFVHQFTKDPDRAISALFEKSNTRDDPVALGQLVFRTIDIDRVQLGDYLARRTSKVVLKAFVDGFGFVGLRIDKALRVFLLSICVPPKVNALDYLLDTFASRWYEANARIVAYDKDLAIRLVRAIVQLNEVMHGGISQTPGNTGYPKRNVLALDFREAFRRFDPRGLVSDDLLDKIYASVRREKLYQARNLHSQTPVPEVTIIIKRPLPSRLTYRVHSDPIVLRIPQPDPQLTIQLFGQDLIFEPAVLNFAKSCEASFRVTGSSLGPKTIIMWRSGPNALAYSGLPLSSPVIVERAFMRSTFQLAFLNHEGQKRRYMFSVDDPLIRHPWTVSIQRQIDIAGSQAGQASKPLRAAEQIAFRVLQDTLIGSDVESHQSPVDEAFERLTGEASTNPSSRRAPLDKSPAHARSKSRSQVYHRHGAGKLEPESSDELDQTTRNRLLPLLRTPSRLWSGRDLEVICQQNSAIPSLIAYLLDVPHGASTNGTSTNTP</sequence>
<dbReference type="InterPro" id="IPR023394">
    <property type="entry name" value="Sec7_C_sf"/>
</dbReference>
<dbReference type="SMART" id="SM00222">
    <property type="entry name" value="Sec7"/>
    <property type="match status" value="1"/>
</dbReference>
<feature type="domain" description="SEC7" evidence="2">
    <location>
        <begin position="1170"/>
        <end position="1365"/>
    </location>
</feature>
<feature type="compositionally biased region" description="Low complexity" evidence="1">
    <location>
        <begin position="855"/>
        <end position="865"/>
    </location>
</feature>
<feature type="compositionally biased region" description="Basic residues" evidence="1">
    <location>
        <begin position="114"/>
        <end position="124"/>
    </location>
</feature>